<comment type="caution">
    <text evidence="2">The sequence shown here is derived from an EMBL/GenBank/DDBJ whole genome shotgun (WGS) entry which is preliminary data.</text>
</comment>
<sequence length="28" mass="3119">VGANERGFDPSDTRWHRKSTAKKDLSGC</sequence>
<feature type="compositionally biased region" description="Basic and acidic residues" evidence="1">
    <location>
        <begin position="1"/>
        <end position="14"/>
    </location>
</feature>
<accession>A0A820SRS2</accession>
<feature type="region of interest" description="Disordered" evidence="1">
    <location>
        <begin position="1"/>
        <end position="28"/>
    </location>
</feature>
<dbReference type="EMBL" id="CAJOBB010031985">
    <property type="protein sequence ID" value="CAF4454583.1"/>
    <property type="molecule type" value="Genomic_DNA"/>
</dbReference>
<name>A0A820SRS2_9BILA</name>
<gene>
    <name evidence="2" type="ORF">KXQ929_LOCUS54155</name>
</gene>
<protein>
    <submittedName>
        <fullName evidence="2">Uncharacterized protein</fullName>
    </submittedName>
</protein>
<evidence type="ECO:0000256" key="1">
    <source>
        <dbReference type="SAM" id="MobiDB-lite"/>
    </source>
</evidence>
<dbReference type="AlphaFoldDB" id="A0A820SRS2"/>
<evidence type="ECO:0000313" key="3">
    <source>
        <dbReference type="Proteomes" id="UP000663868"/>
    </source>
</evidence>
<evidence type="ECO:0000313" key="2">
    <source>
        <dbReference type="EMBL" id="CAF4454583.1"/>
    </source>
</evidence>
<dbReference type="Proteomes" id="UP000663868">
    <property type="component" value="Unassembled WGS sequence"/>
</dbReference>
<feature type="non-terminal residue" evidence="2">
    <location>
        <position position="1"/>
    </location>
</feature>
<proteinExistence type="predicted"/>
<organism evidence="2 3">
    <name type="scientific">Adineta steineri</name>
    <dbReference type="NCBI Taxonomy" id="433720"/>
    <lineage>
        <taxon>Eukaryota</taxon>
        <taxon>Metazoa</taxon>
        <taxon>Spiralia</taxon>
        <taxon>Gnathifera</taxon>
        <taxon>Rotifera</taxon>
        <taxon>Eurotatoria</taxon>
        <taxon>Bdelloidea</taxon>
        <taxon>Adinetida</taxon>
        <taxon>Adinetidae</taxon>
        <taxon>Adineta</taxon>
    </lineage>
</organism>
<reference evidence="2" key="1">
    <citation type="submission" date="2021-02" db="EMBL/GenBank/DDBJ databases">
        <authorList>
            <person name="Nowell W R."/>
        </authorList>
    </citation>
    <scope>NUCLEOTIDE SEQUENCE</scope>
</reference>